<dbReference type="Gene3D" id="3.30.465.10">
    <property type="match status" value="1"/>
</dbReference>
<feature type="region of interest" description="Disordered" evidence="6">
    <location>
        <begin position="306"/>
        <end position="335"/>
    </location>
</feature>
<comment type="similarity">
    <text evidence="2">Belongs to the oxygen-dependent FAD-linked oxidoreductase family.</text>
</comment>
<evidence type="ECO:0000259" key="7">
    <source>
        <dbReference type="PROSITE" id="PS51387"/>
    </source>
</evidence>
<keyword evidence="9" id="KW-1185">Reference proteome</keyword>
<dbReference type="GO" id="GO:0071949">
    <property type="term" value="F:FAD binding"/>
    <property type="evidence" value="ECO:0007669"/>
    <property type="project" value="InterPro"/>
</dbReference>
<dbReference type="Pfam" id="PF00296">
    <property type="entry name" value="Bac_luciferase"/>
    <property type="match status" value="1"/>
</dbReference>
<organism evidence="8 9">
    <name type="scientific">Agromyces fucosus</name>
    <dbReference type="NCBI Taxonomy" id="41985"/>
    <lineage>
        <taxon>Bacteria</taxon>
        <taxon>Bacillati</taxon>
        <taxon>Actinomycetota</taxon>
        <taxon>Actinomycetes</taxon>
        <taxon>Micrococcales</taxon>
        <taxon>Microbacteriaceae</taxon>
        <taxon>Agromyces</taxon>
    </lineage>
</organism>
<dbReference type="Gene3D" id="3.30.43.10">
    <property type="entry name" value="Uridine Diphospho-n-acetylenolpyruvylglucosamine Reductase, domain 2"/>
    <property type="match status" value="1"/>
</dbReference>
<dbReference type="InterPro" id="IPR036318">
    <property type="entry name" value="FAD-bd_PCMH-like_sf"/>
</dbReference>
<dbReference type="OrthoDB" id="9775082at2"/>
<dbReference type="InterPro" id="IPR050416">
    <property type="entry name" value="FAD-linked_Oxidoreductase"/>
</dbReference>
<evidence type="ECO:0000256" key="5">
    <source>
        <dbReference type="ARBA" id="ARBA00023002"/>
    </source>
</evidence>
<dbReference type="InterPro" id="IPR016169">
    <property type="entry name" value="FAD-bd_PCMH_sub2"/>
</dbReference>
<dbReference type="InterPro" id="IPR006094">
    <property type="entry name" value="Oxid_FAD_bind_N"/>
</dbReference>
<dbReference type="InterPro" id="IPR036661">
    <property type="entry name" value="Luciferase-like_sf"/>
</dbReference>
<evidence type="ECO:0000256" key="4">
    <source>
        <dbReference type="ARBA" id="ARBA00022827"/>
    </source>
</evidence>
<keyword evidence="5" id="KW-0560">Oxidoreductase</keyword>
<evidence type="ECO:0000256" key="3">
    <source>
        <dbReference type="ARBA" id="ARBA00022630"/>
    </source>
</evidence>
<proteinExistence type="inferred from homology"/>
<dbReference type="PANTHER" id="PTHR42973:SF39">
    <property type="entry name" value="FAD-BINDING PCMH-TYPE DOMAIN-CONTAINING PROTEIN"/>
    <property type="match status" value="1"/>
</dbReference>
<feature type="domain" description="FAD-binding PCMH-type" evidence="7">
    <location>
        <begin position="369"/>
        <end position="542"/>
    </location>
</feature>
<dbReference type="Gene3D" id="3.40.462.20">
    <property type="match status" value="1"/>
</dbReference>
<dbReference type="SUPFAM" id="SSF56176">
    <property type="entry name" value="FAD-binding/transporter-associated domain-like"/>
    <property type="match status" value="1"/>
</dbReference>
<dbReference type="InterPro" id="IPR016167">
    <property type="entry name" value="FAD-bd_PCMH_sub1"/>
</dbReference>
<comment type="caution">
    <text evidence="8">The sequence shown here is derived from an EMBL/GenBank/DDBJ whole genome shotgun (WGS) entry which is preliminary data.</text>
</comment>
<protein>
    <submittedName>
        <fullName evidence="8">LLM class flavin-dependent oxidoreductase</fullName>
    </submittedName>
</protein>
<dbReference type="Proteomes" id="UP000292935">
    <property type="component" value="Unassembled WGS sequence"/>
</dbReference>
<dbReference type="EMBL" id="SDPO01000002">
    <property type="protein sequence ID" value="RXZ49621.1"/>
    <property type="molecule type" value="Genomic_DNA"/>
</dbReference>
<keyword evidence="3" id="KW-0285">Flavoprotein</keyword>
<dbReference type="AlphaFoldDB" id="A0A4Q2JN45"/>
<dbReference type="Pfam" id="PF01565">
    <property type="entry name" value="FAD_binding_4"/>
    <property type="match status" value="1"/>
</dbReference>
<keyword evidence="4" id="KW-0274">FAD</keyword>
<sequence length="777" mass="81791">MHYGHDLQFGTFITPKNDPPQFAVRLAELSEASGYDLVTFQDHPYQPAFHDTQTLLTWVAARTERIHLAANVTNLPLRPPAVLARAAASLDLLSGGRFELGLGAGGFWDAIDAMGGRRLTPGQAVDALSEGIDVIRGVWDQGERARFQVDGTYYRVDGAKRGPAPAHNIPIIIGALKPRMLRLIGRKGDGWLPSLGYMQPGDYAAGNARIDEAAIAAGRDPREIRRMVNIGGRFGGGGFLNGPAAQWVDDLLPYVVDDGVGTFILASDDPGTIVHFAEEVAPALREAVARELRAADAAASADSIALSAGSPSTGSGNGGAGSASRPVRNSAVRGKRRDGIDYDAVPASLAADAIEPGDAGYVRVKSTYMRGGAPGLVLRPADAAQVAEAVDFARANPEVPLGVRSGGHGISGRSTNDGGIVIDLSRLNAMEVLDEERRLVRVEAGARWQDVAAFLAPHGWALSSGDYGGVGVGGLATAGGIGWLVREHGLTIDHVRAVEMVLADGSVVRADATRHPDLFWAVRGAGANMGIVTAFEFEVDEVGALGFAQLAFDASDTAGFLQAWGDWVVDSPRDVTSFLLMGGARPGEPPVAQVMAVIDSDDPDTVVARLQPLAEAAPLIGQDVRLTTYESIMANAADGSHAAEGEPTARTGLIGRITPEFAADAARFIESGATYFFQLRAVGGAVHDVPADATAFAHRAAEFSVVAFGSSRHRTSERWNEFMAPHFSGAYVSFETEVGPASVTAAYPPATLERLRAIKAEVDSGNMFRDNANLEPA</sequence>
<accession>A0A4Q2JN45</accession>
<dbReference type="CDD" id="cd01097">
    <property type="entry name" value="Tetrahydromethanopterin_reductase"/>
    <property type="match status" value="1"/>
</dbReference>
<reference evidence="8 9" key="1">
    <citation type="submission" date="2019-01" db="EMBL/GenBank/DDBJ databases">
        <authorList>
            <person name="Li J."/>
        </authorList>
    </citation>
    <scope>NUCLEOTIDE SEQUENCE [LARGE SCALE GENOMIC DNA]</scope>
    <source>
        <strain evidence="8 9">CCUG 35506</strain>
    </source>
</reference>
<comment type="cofactor">
    <cofactor evidence="1">
        <name>FAD</name>
        <dbReference type="ChEBI" id="CHEBI:57692"/>
    </cofactor>
</comment>
<evidence type="ECO:0000313" key="8">
    <source>
        <dbReference type="EMBL" id="RXZ49621.1"/>
    </source>
</evidence>
<dbReference type="PROSITE" id="PS51387">
    <property type="entry name" value="FAD_PCMH"/>
    <property type="match status" value="1"/>
</dbReference>
<dbReference type="InterPro" id="IPR016166">
    <property type="entry name" value="FAD-bd_PCMH"/>
</dbReference>
<evidence type="ECO:0000256" key="1">
    <source>
        <dbReference type="ARBA" id="ARBA00001974"/>
    </source>
</evidence>
<evidence type="ECO:0000256" key="6">
    <source>
        <dbReference type="SAM" id="MobiDB-lite"/>
    </source>
</evidence>
<dbReference type="SUPFAM" id="SSF51679">
    <property type="entry name" value="Bacterial luciferase-like"/>
    <property type="match status" value="1"/>
</dbReference>
<evidence type="ECO:0000256" key="2">
    <source>
        <dbReference type="ARBA" id="ARBA00005466"/>
    </source>
</evidence>
<name>A0A4Q2JN45_9MICO</name>
<dbReference type="InterPro" id="IPR011251">
    <property type="entry name" value="Luciferase-like_dom"/>
</dbReference>
<gene>
    <name evidence="8" type="ORF">ESP57_10550</name>
</gene>
<dbReference type="GO" id="GO:0016705">
    <property type="term" value="F:oxidoreductase activity, acting on paired donors, with incorporation or reduction of molecular oxygen"/>
    <property type="evidence" value="ECO:0007669"/>
    <property type="project" value="InterPro"/>
</dbReference>
<dbReference type="Gene3D" id="3.20.20.30">
    <property type="entry name" value="Luciferase-like domain"/>
    <property type="match status" value="1"/>
</dbReference>
<dbReference type="PANTHER" id="PTHR42973">
    <property type="entry name" value="BINDING OXIDOREDUCTASE, PUTATIVE (AFU_ORTHOLOGUE AFUA_1G17690)-RELATED"/>
    <property type="match status" value="1"/>
</dbReference>
<evidence type="ECO:0000313" key="9">
    <source>
        <dbReference type="Proteomes" id="UP000292935"/>
    </source>
</evidence>